<gene>
    <name evidence="1" type="ORF">pSCL2.6.A8.11c</name>
</gene>
<organism evidence="1">
    <name type="scientific">Streptomyces clavuligerus</name>
    <dbReference type="NCBI Taxonomy" id="1901"/>
    <lineage>
        <taxon>Bacteria</taxon>
        <taxon>Bacillati</taxon>
        <taxon>Actinomycetota</taxon>
        <taxon>Actinomycetes</taxon>
        <taxon>Kitasatosporales</taxon>
        <taxon>Streptomycetaceae</taxon>
        <taxon>Streptomyces</taxon>
    </lineage>
</organism>
<proteinExistence type="predicted"/>
<keyword evidence="1" id="KW-0614">Plasmid</keyword>
<geneLocation type="plasmid" evidence="1">
    <name>pSCL2</name>
</geneLocation>
<reference evidence="1" key="1">
    <citation type="submission" date="2003-09" db="EMBL/GenBank/DDBJ databases">
        <title>Characterization of pSCL2, a giant linear plasmid in Streptomyces clavuligerus.</title>
        <authorList>
            <person name="Wu W."/>
            <person name="Roy K.L."/>
        </authorList>
    </citation>
    <scope>NUCLEOTIDE SEQUENCE</scope>
    <source>
        <plasmid evidence="1">pSCL2</plasmid>
    </source>
</reference>
<dbReference type="AlphaFoldDB" id="Q6TMQ8"/>
<evidence type="ECO:0000313" key="1">
    <source>
        <dbReference type="EMBL" id="AAQ93565.1"/>
    </source>
</evidence>
<protein>
    <submittedName>
        <fullName evidence="1">Putative membrane protein</fullName>
    </submittedName>
</protein>
<name>Q6TMQ8_STRCL</name>
<accession>Q6TMQ8</accession>
<sequence>MIPRPLVVLGRRLWINPGGDAHMLRCVARTRQGRRCQNPVEYGQVLGCYEFQLGSAGYVMAYGSSGGAGAVDADRWLAQHCALHDTPGRHRRRAARAPPVRHRT</sequence>
<dbReference type="EMBL" id="AY392416">
    <property type="protein sequence ID" value="AAQ93565.1"/>
    <property type="molecule type" value="Genomic_DNA"/>
</dbReference>